<dbReference type="PANTHER" id="PTHR43528">
    <property type="entry name" value="ALPHA-KETOGLUTARATE PERMEASE"/>
    <property type="match status" value="1"/>
</dbReference>
<keyword evidence="8 9" id="KW-0472">Membrane</keyword>
<feature type="transmembrane region" description="Helical" evidence="9">
    <location>
        <begin position="355"/>
        <end position="375"/>
    </location>
</feature>
<dbReference type="EMBL" id="JARJFB010000015">
    <property type="protein sequence ID" value="MEA0970405.1"/>
    <property type="molecule type" value="Genomic_DNA"/>
</dbReference>
<feature type="transmembrane region" description="Helical" evidence="9">
    <location>
        <begin position="141"/>
        <end position="162"/>
    </location>
</feature>
<comment type="caution">
    <text evidence="11">The sequence shown here is derived from an EMBL/GenBank/DDBJ whole genome shotgun (WGS) entry which is preliminary data.</text>
</comment>
<dbReference type="PROSITE" id="PS50850">
    <property type="entry name" value="MFS"/>
    <property type="match status" value="1"/>
</dbReference>
<comment type="subcellular location">
    <subcellularLocation>
        <location evidence="1">Cell inner membrane</location>
        <topology evidence="1">Multi-pass membrane protein</topology>
    </subcellularLocation>
</comment>
<dbReference type="Gene3D" id="1.20.1250.20">
    <property type="entry name" value="MFS general substrate transporter like domains"/>
    <property type="match status" value="1"/>
</dbReference>
<evidence type="ECO:0000256" key="2">
    <source>
        <dbReference type="ARBA" id="ARBA00008240"/>
    </source>
</evidence>
<evidence type="ECO:0000256" key="7">
    <source>
        <dbReference type="ARBA" id="ARBA00022989"/>
    </source>
</evidence>
<dbReference type="InterPro" id="IPR020846">
    <property type="entry name" value="MFS_dom"/>
</dbReference>
<evidence type="ECO:0000256" key="8">
    <source>
        <dbReference type="ARBA" id="ARBA00023136"/>
    </source>
</evidence>
<reference evidence="11 12" key="1">
    <citation type="submission" date="2023-03" db="EMBL/GenBank/DDBJ databases">
        <title>Host association and intracellularity evolved multiple times independently in the Rickettsiales.</title>
        <authorList>
            <person name="Castelli M."/>
            <person name="Nardi T."/>
            <person name="Gammuto L."/>
            <person name="Bellinzona G."/>
            <person name="Sabaneyeva E."/>
            <person name="Potekhin A."/>
            <person name="Serra V."/>
            <person name="Petroni G."/>
            <person name="Sassera D."/>
        </authorList>
    </citation>
    <scope>NUCLEOTIDE SEQUENCE [LARGE SCALE GENOMIC DNA]</scope>
    <source>
        <strain evidence="11 12">Sr 2-6</strain>
    </source>
</reference>
<accession>A0ABU5NB62</accession>
<feature type="transmembrane region" description="Helical" evidence="9">
    <location>
        <begin position="224"/>
        <end position="243"/>
    </location>
</feature>
<evidence type="ECO:0000313" key="12">
    <source>
        <dbReference type="Proteomes" id="UP001291687"/>
    </source>
</evidence>
<dbReference type="InterPro" id="IPR005829">
    <property type="entry name" value="Sugar_transporter_CS"/>
</dbReference>
<feature type="transmembrane region" description="Helical" evidence="9">
    <location>
        <begin position="263"/>
        <end position="284"/>
    </location>
</feature>
<feature type="transmembrane region" description="Helical" evidence="9">
    <location>
        <begin position="74"/>
        <end position="92"/>
    </location>
</feature>
<evidence type="ECO:0000259" key="10">
    <source>
        <dbReference type="PROSITE" id="PS50850"/>
    </source>
</evidence>
<keyword evidence="12" id="KW-1185">Reference proteome</keyword>
<feature type="transmembrane region" description="Helical" evidence="9">
    <location>
        <begin position="42"/>
        <end position="62"/>
    </location>
</feature>
<dbReference type="RefSeq" id="WP_322776308.1">
    <property type="nucleotide sequence ID" value="NZ_JARJFB010000015.1"/>
</dbReference>
<dbReference type="PROSITE" id="PS00217">
    <property type="entry name" value="SUGAR_TRANSPORT_2"/>
    <property type="match status" value="1"/>
</dbReference>
<dbReference type="PROSITE" id="PS00216">
    <property type="entry name" value="SUGAR_TRANSPORT_1"/>
    <property type="match status" value="1"/>
</dbReference>
<gene>
    <name evidence="11" type="ORF">Megvenef_00367</name>
</gene>
<evidence type="ECO:0000256" key="9">
    <source>
        <dbReference type="SAM" id="Phobius"/>
    </source>
</evidence>
<sequence>MRKVVISGMIGNALEWYDYALYAQFAYIIGVKFFPQTEFVEILTFAVFAAGFVVRPLGGIIFGQIGDRFGRRIALVLGIMLMAIPTAGIGLLPSYESIGITAPIILVIIRLLQGFSLGGEFSGCIAYIVEHSPADKRGLAGSAAFVSMCLGMLLGLIVAQGFTYFLSEENLLSWGWRIPFIVGLFIGLVGLYIRSHLAESPLYKAAKAQGALSRTPLRETLCKYWREVLIAMAVYINVTAPFYTTTVFIKNYMETLGYEKNQSTITCGLILISMSIMFPLSAYLSDRIGRKPVIVWASVALVISIYPIFLALHSMNYGVAILSQIIFAGIVGVYMGPVPTLLVELFPTRVRFTGVAISYNLSAAIFGGTAPMVGAALHKFTGQQISLAYYLTGLALFCLCTLYFYKETYRNNLSEDIIHE</sequence>
<dbReference type="Pfam" id="PF07690">
    <property type="entry name" value="MFS_1"/>
    <property type="match status" value="1"/>
</dbReference>
<dbReference type="InterPro" id="IPR051084">
    <property type="entry name" value="H+-coupled_symporters"/>
</dbReference>
<feature type="transmembrane region" description="Helical" evidence="9">
    <location>
        <begin position="293"/>
        <end position="315"/>
    </location>
</feature>
<organism evidence="11 12">
    <name type="scientific">Candidatus Megaera venefica</name>
    <dbReference type="NCBI Taxonomy" id="2055910"/>
    <lineage>
        <taxon>Bacteria</taxon>
        <taxon>Pseudomonadati</taxon>
        <taxon>Pseudomonadota</taxon>
        <taxon>Alphaproteobacteria</taxon>
        <taxon>Rickettsiales</taxon>
        <taxon>Rickettsiaceae</taxon>
        <taxon>Candidatus Megaera</taxon>
    </lineage>
</organism>
<keyword evidence="7 9" id="KW-1133">Transmembrane helix</keyword>
<dbReference type="PANTHER" id="PTHR43528:SF1">
    <property type="entry name" value="ALPHA-KETOGLUTARATE PERMEASE"/>
    <property type="match status" value="1"/>
</dbReference>
<evidence type="ECO:0000256" key="1">
    <source>
        <dbReference type="ARBA" id="ARBA00004429"/>
    </source>
</evidence>
<name>A0ABU5NB62_9RICK</name>
<evidence type="ECO:0000256" key="3">
    <source>
        <dbReference type="ARBA" id="ARBA00022448"/>
    </source>
</evidence>
<dbReference type="InterPro" id="IPR036259">
    <property type="entry name" value="MFS_trans_sf"/>
</dbReference>
<keyword evidence="6" id="KW-0769">Symport</keyword>
<feature type="transmembrane region" description="Helical" evidence="9">
    <location>
        <begin position="104"/>
        <end position="129"/>
    </location>
</feature>
<keyword evidence="4" id="KW-1003">Cell membrane</keyword>
<dbReference type="Proteomes" id="UP001291687">
    <property type="component" value="Unassembled WGS sequence"/>
</dbReference>
<proteinExistence type="inferred from homology"/>
<feature type="transmembrane region" description="Helical" evidence="9">
    <location>
        <begin position="321"/>
        <end position="343"/>
    </location>
</feature>
<evidence type="ECO:0000313" key="11">
    <source>
        <dbReference type="EMBL" id="MEA0970405.1"/>
    </source>
</evidence>
<keyword evidence="3" id="KW-0813">Transport</keyword>
<feature type="transmembrane region" description="Helical" evidence="9">
    <location>
        <begin position="387"/>
        <end position="405"/>
    </location>
</feature>
<feature type="transmembrane region" description="Helical" evidence="9">
    <location>
        <begin position="174"/>
        <end position="193"/>
    </location>
</feature>
<comment type="similarity">
    <text evidence="2">Belongs to the major facilitator superfamily. Metabolite:H+ Symporter (MHS) family (TC 2.A.1.6) family.</text>
</comment>
<dbReference type="InterPro" id="IPR011701">
    <property type="entry name" value="MFS"/>
</dbReference>
<evidence type="ECO:0000256" key="5">
    <source>
        <dbReference type="ARBA" id="ARBA00022692"/>
    </source>
</evidence>
<feature type="domain" description="Major facilitator superfamily (MFS) profile" evidence="10">
    <location>
        <begin position="4"/>
        <end position="410"/>
    </location>
</feature>
<dbReference type="SUPFAM" id="SSF103473">
    <property type="entry name" value="MFS general substrate transporter"/>
    <property type="match status" value="1"/>
</dbReference>
<keyword evidence="5 9" id="KW-0812">Transmembrane</keyword>
<evidence type="ECO:0000256" key="6">
    <source>
        <dbReference type="ARBA" id="ARBA00022847"/>
    </source>
</evidence>
<evidence type="ECO:0000256" key="4">
    <source>
        <dbReference type="ARBA" id="ARBA00022475"/>
    </source>
</evidence>
<protein>
    <submittedName>
        <fullName evidence="11">MFS transporter</fullName>
    </submittedName>
</protein>